<evidence type="ECO:0000313" key="3">
    <source>
        <dbReference type="Proteomes" id="UP001164743"/>
    </source>
</evidence>
<name>A0ABY7CQU2_9BASI</name>
<feature type="compositionally biased region" description="Basic and acidic residues" evidence="1">
    <location>
        <begin position="1"/>
        <end position="12"/>
    </location>
</feature>
<feature type="region of interest" description="Disordered" evidence="1">
    <location>
        <begin position="1"/>
        <end position="98"/>
    </location>
</feature>
<protein>
    <submittedName>
        <fullName evidence="2">Uncharacterized protein</fullName>
    </submittedName>
</protein>
<accession>A0ABY7CQU2</accession>
<evidence type="ECO:0000313" key="2">
    <source>
        <dbReference type="EMBL" id="WAQ86827.1"/>
    </source>
</evidence>
<feature type="compositionally biased region" description="Polar residues" evidence="1">
    <location>
        <begin position="88"/>
        <end position="98"/>
    </location>
</feature>
<dbReference type="EMBL" id="CP110427">
    <property type="protein sequence ID" value="WAQ86827.1"/>
    <property type="molecule type" value="Genomic_DNA"/>
</dbReference>
<dbReference type="GeneID" id="77812069"/>
<gene>
    <name evidence="2" type="ORF">PtA15_7A556</name>
</gene>
<dbReference type="RefSeq" id="XP_053022382.1">
    <property type="nucleotide sequence ID" value="XM_053171174.1"/>
</dbReference>
<reference evidence="2" key="1">
    <citation type="submission" date="2022-10" db="EMBL/GenBank/DDBJ databases">
        <title>Puccinia triticina Genome sequencing and assembly.</title>
        <authorList>
            <person name="Li C."/>
        </authorList>
    </citation>
    <scope>NUCLEOTIDE SEQUENCE</scope>
    <source>
        <strain evidence="2">Pt15</strain>
    </source>
</reference>
<sequence>MDVFDERMRDPLRGPPARGLHQPDIPGVPPVPHKLFRPDSCGVLPDSQPEPDPRAIATRGSPQLPPPCGIVLAAADADQSARPGPASDSHTVSLKSAS</sequence>
<evidence type="ECO:0000256" key="1">
    <source>
        <dbReference type="SAM" id="MobiDB-lite"/>
    </source>
</evidence>
<proteinExistence type="predicted"/>
<keyword evidence="3" id="KW-1185">Reference proteome</keyword>
<dbReference type="Proteomes" id="UP001164743">
    <property type="component" value="Chromosome 7A"/>
</dbReference>
<organism evidence="2 3">
    <name type="scientific">Puccinia triticina</name>
    <dbReference type="NCBI Taxonomy" id="208348"/>
    <lineage>
        <taxon>Eukaryota</taxon>
        <taxon>Fungi</taxon>
        <taxon>Dikarya</taxon>
        <taxon>Basidiomycota</taxon>
        <taxon>Pucciniomycotina</taxon>
        <taxon>Pucciniomycetes</taxon>
        <taxon>Pucciniales</taxon>
        <taxon>Pucciniaceae</taxon>
        <taxon>Puccinia</taxon>
    </lineage>
</organism>